<name>A5BH84_VITVI</name>
<evidence type="ECO:0000256" key="1">
    <source>
        <dbReference type="SAM" id="MobiDB-lite"/>
    </source>
</evidence>
<sequence>MRKLQPLEDDCSKLKEGFSKVLRNQPFVARISQPFCTVLWISLEVSRRDGSQTPQDESQLRSGAEPAFCCEVISQPFLSACEISQTPFSPAKCHSCNSLARKCPRKGAPAGHKSAETPIGHESNGAVAGDRTPNQMGRIKWRRCRGSNPESDGAIATSAARDESNGAVAGDRTPNQMVSLPLPLLGTNQMAPLPGMVPLYSDITFSDIAEEAMNFMSYVAEFSRGWDEPNARDKGRITSQPKAKAEMYILNDGMNMKAEIAAMERRLEKLEMTNMQPVQAISQTPLLPMPCAICLSYEHLVDECPTIPAEREMFGDCNTYNSNWRDHPNFSWKPQPPQYKQHVQALPQASILEQAMVNLSKFVGDFIGKQEAINAQINQRIDRVESTLNKRMDEMQNDLSQKLDILQDSISRLANLNTMQEKENSPSQPYQNSMSIHEMEAQEGESSMVKEIEEVITLRSGKEVDLPTCKLEHKVESETEKEKREEIKGKKKGKSIEKDDYDVNVQREPQRIVIKEELMMKHMPTPFLQALYGKIIQTKSQLKDANFIWDPGKLNQEQIF</sequence>
<accession>A5BH84</accession>
<evidence type="ECO:0008006" key="3">
    <source>
        <dbReference type="Google" id="ProtNLM"/>
    </source>
</evidence>
<gene>
    <name evidence="2" type="ORF">VITISV_036777</name>
</gene>
<protein>
    <recommendedName>
        <fullName evidence="3">Retrotransposon gag domain-containing protein</fullName>
    </recommendedName>
</protein>
<dbReference type="EMBL" id="AM459481">
    <property type="protein sequence ID" value="CAN83236.1"/>
    <property type="molecule type" value="Genomic_DNA"/>
</dbReference>
<feature type="region of interest" description="Disordered" evidence="1">
    <location>
        <begin position="475"/>
        <end position="496"/>
    </location>
</feature>
<reference evidence="2" key="1">
    <citation type="journal article" date="2007" name="PLoS ONE">
        <title>The first genome sequence of an elite grapevine cultivar (Pinot noir Vitis vinifera L.): coping with a highly heterozygous genome.</title>
        <authorList>
            <person name="Velasco R."/>
            <person name="Zharkikh A."/>
            <person name="Troggio M."/>
            <person name="Cartwright D.A."/>
            <person name="Cestaro A."/>
            <person name="Pruss D."/>
            <person name="Pindo M."/>
            <person name="FitzGerald L.M."/>
            <person name="Vezzulli S."/>
            <person name="Reid J."/>
            <person name="Malacarne G."/>
            <person name="Iliev D."/>
            <person name="Coppola G."/>
            <person name="Wardell B."/>
            <person name="Micheletti D."/>
            <person name="Macalma T."/>
            <person name="Facci M."/>
            <person name="Mitchell J.T."/>
            <person name="Perazzolli M."/>
            <person name="Eldredge G."/>
            <person name="Gatto P."/>
            <person name="Oyzerski R."/>
            <person name="Moretto M."/>
            <person name="Gutin N."/>
            <person name="Stefanini M."/>
            <person name="Chen Y."/>
            <person name="Segala C."/>
            <person name="Davenport C."/>
            <person name="Dematte L."/>
            <person name="Mraz A."/>
            <person name="Battilana J."/>
            <person name="Stormo K."/>
            <person name="Costa F."/>
            <person name="Tao Q."/>
            <person name="Si-Ammour A."/>
            <person name="Harkins T."/>
            <person name="Lackey A."/>
            <person name="Perbost C."/>
            <person name="Taillon B."/>
            <person name="Stella A."/>
            <person name="Solovyev V."/>
            <person name="Fawcett J.A."/>
            <person name="Sterck L."/>
            <person name="Vandepoele K."/>
            <person name="Grando S.M."/>
            <person name="Toppo S."/>
            <person name="Moser C."/>
            <person name="Lanchbury J."/>
            <person name="Bogden R."/>
            <person name="Skolnick M."/>
            <person name="Sgaramella V."/>
            <person name="Bhatnagar S.K."/>
            <person name="Fontana P."/>
            <person name="Gutin A."/>
            <person name="Van de Peer Y."/>
            <person name="Salamini F."/>
            <person name="Viola R."/>
        </authorList>
    </citation>
    <scope>NUCLEOTIDE SEQUENCE</scope>
</reference>
<dbReference type="AlphaFoldDB" id="A5BH84"/>
<feature type="region of interest" description="Disordered" evidence="1">
    <location>
        <begin position="107"/>
        <end position="174"/>
    </location>
</feature>
<proteinExistence type="predicted"/>
<organism evidence="2">
    <name type="scientific">Vitis vinifera</name>
    <name type="common">Grape</name>
    <dbReference type="NCBI Taxonomy" id="29760"/>
    <lineage>
        <taxon>Eukaryota</taxon>
        <taxon>Viridiplantae</taxon>
        <taxon>Streptophyta</taxon>
        <taxon>Embryophyta</taxon>
        <taxon>Tracheophyta</taxon>
        <taxon>Spermatophyta</taxon>
        <taxon>Magnoliopsida</taxon>
        <taxon>eudicotyledons</taxon>
        <taxon>Gunneridae</taxon>
        <taxon>Pentapetalae</taxon>
        <taxon>rosids</taxon>
        <taxon>Vitales</taxon>
        <taxon>Vitaceae</taxon>
        <taxon>Viteae</taxon>
        <taxon>Vitis</taxon>
    </lineage>
</organism>
<evidence type="ECO:0000313" key="2">
    <source>
        <dbReference type="EMBL" id="CAN83236.1"/>
    </source>
</evidence>